<sequence>MLTAHRGRLATAGATTLLAGAVALAIAGCGPTKGVTAAPATSAPATNAQVPASAPLPNPCDGITDADITSLTTLPVDTDGNGNGAQPYKDGDSQRECAWGLKGGHLLLGVQHTTKAEFSPPGAATTVDGIGDQAYFIKANNELHVLHGTLEIVVSFSKDSSPSDDETLIPTQKALASKILEKVGS</sequence>
<feature type="signal peptide" evidence="1">
    <location>
        <begin position="1"/>
        <end position="27"/>
    </location>
</feature>
<dbReference type="EMBL" id="BAAANY010000031">
    <property type="protein sequence ID" value="GAA1706446.1"/>
    <property type="molecule type" value="Genomic_DNA"/>
</dbReference>
<organism evidence="2 3">
    <name type="scientific">Fodinicola feengrottensis</name>
    <dbReference type="NCBI Taxonomy" id="435914"/>
    <lineage>
        <taxon>Bacteria</taxon>
        <taxon>Bacillati</taxon>
        <taxon>Actinomycetota</taxon>
        <taxon>Actinomycetes</taxon>
        <taxon>Mycobacteriales</taxon>
        <taxon>Fodinicola</taxon>
    </lineage>
</organism>
<dbReference type="RefSeq" id="WP_344314048.1">
    <property type="nucleotide sequence ID" value="NZ_BAAANY010000031.1"/>
</dbReference>
<evidence type="ECO:0000256" key="1">
    <source>
        <dbReference type="SAM" id="SignalP"/>
    </source>
</evidence>
<keyword evidence="1" id="KW-0732">Signal</keyword>
<proteinExistence type="predicted"/>
<reference evidence="2 3" key="1">
    <citation type="journal article" date="2019" name="Int. J. Syst. Evol. Microbiol.">
        <title>The Global Catalogue of Microorganisms (GCM) 10K type strain sequencing project: providing services to taxonomists for standard genome sequencing and annotation.</title>
        <authorList>
            <consortium name="The Broad Institute Genomics Platform"/>
            <consortium name="The Broad Institute Genome Sequencing Center for Infectious Disease"/>
            <person name="Wu L."/>
            <person name="Ma J."/>
        </authorList>
    </citation>
    <scope>NUCLEOTIDE SEQUENCE [LARGE SCALE GENOMIC DNA]</scope>
    <source>
        <strain evidence="2 3">JCM 14718</strain>
    </source>
</reference>
<name>A0ABN2IKQ4_9ACTN</name>
<gene>
    <name evidence="2" type="ORF">GCM10009765_64860</name>
</gene>
<dbReference type="PROSITE" id="PS51257">
    <property type="entry name" value="PROKAR_LIPOPROTEIN"/>
    <property type="match status" value="1"/>
</dbReference>
<evidence type="ECO:0000313" key="2">
    <source>
        <dbReference type="EMBL" id="GAA1706446.1"/>
    </source>
</evidence>
<evidence type="ECO:0000313" key="3">
    <source>
        <dbReference type="Proteomes" id="UP001500618"/>
    </source>
</evidence>
<protein>
    <recommendedName>
        <fullName evidence="4">DUF3558 domain-containing protein</fullName>
    </recommendedName>
</protein>
<evidence type="ECO:0008006" key="4">
    <source>
        <dbReference type="Google" id="ProtNLM"/>
    </source>
</evidence>
<comment type="caution">
    <text evidence="2">The sequence shown here is derived from an EMBL/GenBank/DDBJ whole genome shotgun (WGS) entry which is preliminary data.</text>
</comment>
<accession>A0ABN2IKQ4</accession>
<dbReference type="Proteomes" id="UP001500618">
    <property type="component" value="Unassembled WGS sequence"/>
</dbReference>
<keyword evidence="3" id="KW-1185">Reference proteome</keyword>
<feature type="chain" id="PRO_5046058439" description="DUF3558 domain-containing protein" evidence="1">
    <location>
        <begin position="28"/>
        <end position="185"/>
    </location>
</feature>